<feature type="compositionally biased region" description="Basic and acidic residues" evidence="7">
    <location>
        <begin position="93"/>
        <end position="114"/>
    </location>
</feature>
<dbReference type="InterPro" id="IPR050193">
    <property type="entry name" value="Cytochrome_P450_71"/>
</dbReference>
<accession>A0A8K0DW96</accession>
<evidence type="ECO:0000256" key="5">
    <source>
        <dbReference type="ARBA" id="ARBA00023002"/>
    </source>
</evidence>
<evidence type="ECO:0000256" key="7">
    <source>
        <dbReference type="SAM" id="MobiDB-lite"/>
    </source>
</evidence>
<dbReference type="GO" id="GO:0004497">
    <property type="term" value="F:monooxygenase activity"/>
    <property type="evidence" value="ECO:0007669"/>
    <property type="project" value="InterPro"/>
</dbReference>
<dbReference type="OrthoDB" id="2789670at2759"/>
<keyword evidence="9" id="KW-1185">Reference proteome</keyword>
<evidence type="ECO:0000256" key="4">
    <source>
        <dbReference type="ARBA" id="ARBA00022989"/>
    </source>
</evidence>
<proteinExistence type="inferred from homology"/>
<dbReference type="SUPFAM" id="SSF48264">
    <property type="entry name" value="Cytochrome P450"/>
    <property type="match status" value="1"/>
</dbReference>
<keyword evidence="6" id="KW-0472">Membrane</keyword>
<dbReference type="InterPro" id="IPR036396">
    <property type="entry name" value="Cyt_P450_sf"/>
</dbReference>
<evidence type="ECO:0000256" key="2">
    <source>
        <dbReference type="ARBA" id="ARBA00010617"/>
    </source>
</evidence>
<evidence type="ECO:0000256" key="3">
    <source>
        <dbReference type="ARBA" id="ARBA00022692"/>
    </source>
</evidence>
<evidence type="ECO:0000313" key="8">
    <source>
        <dbReference type="EMBL" id="KAF3438707.1"/>
    </source>
</evidence>
<comment type="similarity">
    <text evidence="2">Belongs to the cytochrome P450 family.</text>
</comment>
<feature type="region of interest" description="Disordered" evidence="7">
    <location>
        <begin position="93"/>
        <end position="125"/>
    </location>
</feature>
<dbReference type="GO" id="GO:0016705">
    <property type="term" value="F:oxidoreductase activity, acting on paired donors, with incorporation or reduction of molecular oxygen"/>
    <property type="evidence" value="ECO:0007669"/>
    <property type="project" value="InterPro"/>
</dbReference>
<keyword evidence="5" id="KW-0560">Oxidoreductase</keyword>
<reference evidence="8" key="1">
    <citation type="submission" date="2020-03" db="EMBL/GenBank/DDBJ databases">
        <title>A high-quality chromosome-level genome assembly of a woody plant with both climbing and erect habits, Rhamnella rubrinervis.</title>
        <authorList>
            <person name="Lu Z."/>
            <person name="Yang Y."/>
            <person name="Zhu X."/>
            <person name="Sun Y."/>
        </authorList>
    </citation>
    <scope>NUCLEOTIDE SEQUENCE</scope>
    <source>
        <strain evidence="8">BYM</strain>
        <tissue evidence="8">Leaf</tissue>
    </source>
</reference>
<organism evidence="8 9">
    <name type="scientific">Rhamnella rubrinervis</name>
    <dbReference type="NCBI Taxonomy" id="2594499"/>
    <lineage>
        <taxon>Eukaryota</taxon>
        <taxon>Viridiplantae</taxon>
        <taxon>Streptophyta</taxon>
        <taxon>Embryophyta</taxon>
        <taxon>Tracheophyta</taxon>
        <taxon>Spermatophyta</taxon>
        <taxon>Magnoliopsida</taxon>
        <taxon>eudicotyledons</taxon>
        <taxon>Gunneridae</taxon>
        <taxon>Pentapetalae</taxon>
        <taxon>rosids</taxon>
        <taxon>fabids</taxon>
        <taxon>Rosales</taxon>
        <taxon>Rhamnaceae</taxon>
        <taxon>rhamnoid group</taxon>
        <taxon>Rhamneae</taxon>
        <taxon>Rhamnella</taxon>
    </lineage>
</organism>
<dbReference type="AlphaFoldDB" id="A0A8K0DW96"/>
<evidence type="ECO:0000256" key="1">
    <source>
        <dbReference type="ARBA" id="ARBA00004167"/>
    </source>
</evidence>
<dbReference type="Pfam" id="PF00067">
    <property type="entry name" value="p450"/>
    <property type="match status" value="1"/>
</dbReference>
<dbReference type="GO" id="GO:0016020">
    <property type="term" value="C:membrane"/>
    <property type="evidence" value="ECO:0007669"/>
    <property type="project" value="UniProtKB-SubCell"/>
</dbReference>
<dbReference type="Proteomes" id="UP000796880">
    <property type="component" value="Unassembled WGS sequence"/>
</dbReference>
<evidence type="ECO:0000313" key="9">
    <source>
        <dbReference type="Proteomes" id="UP000796880"/>
    </source>
</evidence>
<dbReference type="InterPro" id="IPR001128">
    <property type="entry name" value="Cyt_P450"/>
</dbReference>
<evidence type="ECO:0008006" key="10">
    <source>
        <dbReference type="Google" id="ProtNLM"/>
    </source>
</evidence>
<dbReference type="Gene3D" id="1.10.630.10">
    <property type="entry name" value="Cytochrome P450"/>
    <property type="match status" value="1"/>
</dbReference>
<dbReference type="GO" id="GO:0005506">
    <property type="term" value="F:iron ion binding"/>
    <property type="evidence" value="ECO:0007669"/>
    <property type="project" value="InterPro"/>
</dbReference>
<sequence length="144" mass="16192">MDVVCGLTGRLKATSRKMDEFLDQVIEEHKTNLVEKKDFIDILLRVQNQKDEMLGPVLAQQEIKGILADMFVAGTDTTSTIMEWLMAELACEKSRGNEESTRRGKKSGGIEEQHRHGRYQSNGIFKMCDQRKSKATSIASSLSP</sequence>
<name>A0A8K0DW96_9ROSA</name>
<dbReference type="PANTHER" id="PTHR47956">
    <property type="entry name" value="CYTOCHROME P450 71B11-RELATED"/>
    <property type="match status" value="1"/>
</dbReference>
<gene>
    <name evidence="8" type="ORF">FNV43_RR21471</name>
</gene>
<dbReference type="EMBL" id="VOIH02000009">
    <property type="protein sequence ID" value="KAF3438707.1"/>
    <property type="molecule type" value="Genomic_DNA"/>
</dbReference>
<dbReference type="PANTHER" id="PTHR47956:SF10">
    <property type="entry name" value="CYTOCHROME P450 FAMILY 71 PROTEIN"/>
    <property type="match status" value="1"/>
</dbReference>
<keyword evidence="3" id="KW-0812">Transmembrane</keyword>
<comment type="subcellular location">
    <subcellularLocation>
        <location evidence="1">Membrane</location>
        <topology evidence="1">Single-pass membrane protein</topology>
    </subcellularLocation>
</comment>
<dbReference type="GO" id="GO:0020037">
    <property type="term" value="F:heme binding"/>
    <property type="evidence" value="ECO:0007669"/>
    <property type="project" value="InterPro"/>
</dbReference>
<evidence type="ECO:0000256" key="6">
    <source>
        <dbReference type="ARBA" id="ARBA00023136"/>
    </source>
</evidence>
<comment type="caution">
    <text evidence="8">The sequence shown here is derived from an EMBL/GenBank/DDBJ whole genome shotgun (WGS) entry which is preliminary data.</text>
</comment>
<keyword evidence="4" id="KW-1133">Transmembrane helix</keyword>
<protein>
    <recommendedName>
        <fullName evidence="10">Cytochrome P450</fullName>
    </recommendedName>
</protein>